<sequence>MNVRALQAILLAGAILFLAATGVRAEKVIVPGAGATDLHAHFELPEGPGPHPALVFLHGCGGLGRDGGVSSTYRAWARHMTAHGYAVLMIDSPGSRGMGRTCGRVPGRKIMLRERPGDAYAGLRFLQAREDITRDRIGLIGWSQGGGVALLTLSRQSIGRPTPPPAHDFKAAVAFYPGACSDRLQSKPFTKVEPGSWSTVAPLLILQGGADNWTLPAPCKTFVELARRRGEPVEIVIYDGATHSFDAPNMALRRRKGALTASGQLPLQGTDPDAREDAMRRVPAFFDAYLKE</sequence>
<evidence type="ECO:0000313" key="3">
    <source>
        <dbReference type="EMBL" id="UUX49428.1"/>
    </source>
</evidence>
<dbReference type="InterPro" id="IPR002925">
    <property type="entry name" value="Dienelactn_hydro"/>
</dbReference>
<dbReference type="InterPro" id="IPR029058">
    <property type="entry name" value="AB_hydrolase_fold"/>
</dbReference>
<dbReference type="SUPFAM" id="SSF53474">
    <property type="entry name" value="alpha/beta-Hydrolases"/>
    <property type="match status" value="1"/>
</dbReference>
<keyword evidence="1" id="KW-0378">Hydrolase</keyword>
<name>A0A9J7ASW9_9PROT</name>
<gene>
    <name evidence="3" type="ORF">NUH88_18750</name>
</gene>
<dbReference type="Gene3D" id="3.40.50.1820">
    <property type="entry name" value="alpha/beta hydrolase"/>
    <property type="match status" value="1"/>
</dbReference>
<keyword evidence="4" id="KW-1185">Reference proteome</keyword>
<accession>A0A9J7ASW9</accession>
<dbReference type="AlphaFoldDB" id="A0A9J7ASW9"/>
<dbReference type="PANTHER" id="PTHR22946">
    <property type="entry name" value="DIENELACTONE HYDROLASE DOMAIN-CONTAINING PROTEIN-RELATED"/>
    <property type="match status" value="1"/>
</dbReference>
<dbReference type="GO" id="GO:0052689">
    <property type="term" value="F:carboxylic ester hydrolase activity"/>
    <property type="evidence" value="ECO:0007669"/>
    <property type="project" value="UniProtKB-ARBA"/>
</dbReference>
<evidence type="ECO:0000259" key="2">
    <source>
        <dbReference type="Pfam" id="PF01738"/>
    </source>
</evidence>
<dbReference type="KEGG" id="naci:NUH88_18750"/>
<dbReference type="RefSeq" id="WP_257768078.1">
    <property type="nucleotide sequence ID" value="NZ_CP102480.1"/>
</dbReference>
<dbReference type="InterPro" id="IPR050261">
    <property type="entry name" value="FrsA_esterase"/>
</dbReference>
<dbReference type="EMBL" id="CP102480">
    <property type="protein sequence ID" value="UUX49428.1"/>
    <property type="molecule type" value="Genomic_DNA"/>
</dbReference>
<dbReference type="Pfam" id="PF01738">
    <property type="entry name" value="DLH"/>
    <property type="match status" value="1"/>
</dbReference>
<organism evidence="3 4">
    <name type="scientific">Nisaea acidiphila</name>
    <dbReference type="NCBI Taxonomy" id="1862145"/>
    <lineage>
        <taxon>Bacteria</taxon>
        <taxon>Pseudomonadati</taxon>
        <taxon>Pseudomonadota</taxon>
        <taxon>Alphaproteobacteria</taxon>
        <taxon>Rhodospirillales</taxon>
        <taxon>Thalassobaculaceae</taxon>
        <taxon>Nisaea</taxon>
    </lineage>
</organism>
<feature type="domain" description="Dienelactone hydrolase" evidence="2">
    <location>
        <begin position="44"/>
        <end position="289"/>
    </location>
</feature>
<dbReference type="Proteomes" id="UP001060336">
    <property type="component" value="Chromosome"/>
</dbReference>
<evidence type="ECO:0000256" key="1">
    <source>
        <dbReference type="ARBA" id="ARBA00022801"/>
    </source>
</evidence>
<reference evidence="3" key="1">
    <citation type="submission" date="2022-08" db="EMBL/GenBank/DDBJ databases">
        <title>Nisaea acidiphila sp. nov., isolated from a marine algal debris and emended description of the genus Nisaea Urios et al. 2008.</title>
        <authorList>
            <person name="Kwon K."/>
        </authorList>
    </citation>
    <scope>NUCLEOTIDE SEQUENCE</scope>
    <source>
        <strain evidence="3">MEBiC11861</strain>
    </source>
</reference>
<evidence type="ECO:0000313" key="4">
    <source>
        <dbReference type="Proteomes" id="UP001060336"/>
    </source>
</evidence>
<dbReference type="PANTHER" id="PTHR22946:SF9">
    <property type="entry name" value="POLYKETIDE TRANSFERASE AF380"/>
    <property type="match status" value="1"/>
</dbReference>
<protein>
    <submittedName>
        <fullName evidence="3">Prolyl oligopeptidase family serine peptidase</fullName>
    </submittedName>
</protein>
<proteinExistence type="predicted"/>